<dbReference type="EMBL" id="CM029041">
    <property type="protein sequence ID" value="KAG2628004.1"/>
    <property type="molecule type" value="Genomic_DNA"/>
</dbReference>
<comment type="catalytic activity">
    <reaction evidence="21">
        <text>L-seryl-[protein] + ATP = O-phospho-L-seryl-[protein] + ADP + H(+)</text>
        <dbReference type="Rhea" id="RHEA:17989"/>
        <dbReference type="Rhea" id="RHEA-COMP:9863"/>
        <dbReference type="Rhea" id="RHEA-COMP:11604"/>
        <dbReference type="ChEBI" id="CHEBI:15378"/>
        <dbReference type="ChEBI" id="CHEBI:29999"/>
        <dbReference type="ChEBI" id="CHEBI:30616"/>
        <dbReference type="ChEBI" id="CHEBI:83421"/>
        <dbReference type="ChEBI" id="CHEBI:456216"/>
        <dbReference type="EC" id="2.7.11.1"/>
    </reaction>
</comment>
<dbReference type="GO" id="GO:0005789">
    <property type="term" value="C:endoplasmic reticulum membrane"/>
    <property type="evidence" value="ECO:0007669"/>
    <property type="project" value="UniProtKB-SubCell"/>
</dbReference>
<dbReference type="InterPro" id="IPR032675">
    <property type="entry name" value="LRR_dom_sf"/>
</dbReference>
<dbReference type="Pfam" id="PF13855">
    <property type="entry name" value="LRR_8"/>
    <property type="match status" value="2"/>
</dbReference>
<keyword evidence="16 26" id="KW-1133">Transmembrane helix</keyword>
<comment type="caution">
    <text evidence="29">The sequence shown here is derived from an EMBL/GenBank/DDBJ whole genome shotgun (WGS) entry which is preliminary data.</text>
</comment>
<dbReference type="GO" id="GO:0005524">
    <property type="term" value="F:ATP binding"/>
    <property type="evidence" value="ECO:0007669"/>
    <property type="project" value="UniProtKB-UniRule"/>
</dbReference>
<dbReference type="EC" id="2.7.11.1" evidence="4"/>
<dbReference type="FunFam" id="3.80.10.10:FF:000275">
    <property type="entry name" value="Leucine-rich repeat receptor-like protein kinase"/>
    <property type="match status" value="1"/>
</dbReference>
<feature type="transmembrane region" description="Helical" evidence="26">
    <location>
        <begin position="646"/>
        <end position="670"/>
    </location>
</feature>
<feature type="chain" id="PRO_5035910306" description="Receptor kinase-like protein Xa21" evidence="27">
    <location>
        <begin position="25"/>
        <end position="1012"/>
    </location>
</feature>
<keyword evidence="7" id="KW-0597">Phosphoprotein</keyword>
<keyword evidence="30" id="KW-1185">Reference proteome</keyword>
<evidence type="ECO:0000256" key="14">
    <source>
        <dbReference type="ARBA" id="ARBA00022777"/>
    </source>
</evidence>
<dbReference type="SUPFAM" id="SSF52047">
    <property type="entry name" value="RNI-like"/>
    <property type="match status" value="1"/>
</dbReference>
<protein>
    <recommendedName>
        <fullName evidence="24">Receptor kinase-like protein Xa21</fullName>
        <ecNumber evidence="4">2.7.11.1</ecNumber>
    </recommendedName>
</protein>
<comment type="function">
    <text evidence="23">The processed protein kinase Xa21 chain released by protein cleavage after X.oryzae pv. oryzae protein Ax21 detection translocates into the nucleus where it can bind and regulate WRKY62, a transcription factor. Confers resistance to the bacterial pathogen X.oryzae pv. oryzae (Xoo).</text>
</comment>
<evidence type="ECO:0000256" key="6">
    <source>
        <dbReference type="ARBA" id="ARBA00022527"/>
    </source>
</evidence>
<evidence type="ECO:0000256" key="23">
    <source>
        <dbReference type="ARBA" id="ARBA00056628"/>
    </source>
</evidence>
<keyword evidence="15 25" id="KW-0067">ATP-binding</keyword>
<evidence type="ECO:0000256" key="11">
    <source>
        <dbReference type="ARBA" id="ARBA00022729"/>
    </source>
</evidence>
<evidence type="ECO:0000256" key="9">
    <source>
        <dbReference type="ARBA" id="ARBA00022679"/>
    </source>
</evidence>
<evidence type="ECO:0000256" key="25">
    <source>
        <dbReference type="PROSITE-ProRule" id="PRU10141"/>
    </source>
</evidence>
<dbReference type="FunFam" id="3.80.10.10:FF:000383">
    <property type="entry name" value="Leucine-rich repeat receptor protein kinase EMS1"/>
    <property type="match status" value="1"/>
</dbReference>
<evidence type="ECO:0000256" key="27">
    <source>
        <dbReference type="SAM" id="SignalP"/>
    </source>
</evidence>
<dbReference type="Pfam" id="PF00560">
    <property type="entry name" value="LRR_1"/>
    <property type="match status" value="5"/>
</dbReference>
<dbReference type="Gene3D" id="1.10.510.10">
    <property type="entry name" value="Transferase(Phosphotransferase) domain 1"/>
    <property type="match status" value="1"/>
</dbReference>
<keyword evidence="18" id="KW-0675">Receptor</keyword>
<evidence type="ECO:0000256" key="21">
    <source>
        <dbReference type="ARBA" id="ARBA00048679"/>
    </source>
</evidence>
<dbReference type="InterPro" id="IPR000719">
    <property type="entry name" value="Prot_kinase_dom"/>
</dbReference>
<dbReference type="InterPro" id="IPR013210">
    <property type="entry name" value="LRR_N_plant-typ"/>
</dbReference>
<keyword evidence="14" id="KW-0418">Kinase</keyword>
<dbReference type="AlphaFoldDB" id="A0A8T0V3M3"/>
<dbReference type="GO" id="GO:0005886">
    <property type="term" value="C:plasma membrane"/>
    <property type="evidence" value="ECO:0007669"/>
    <property type="project" value="UniProtKB-SubCell"/>
</dbReference>
<dbReference type="Gene3D" id="3.80.10.10">
    <property type="entry name" value="Ribonuclease Inhibitor"/>
    <property type="match status" value="3"/>
</dbReference>
<evidence type="ECO:0000256" key="4">
    <source>
        <dbReference type="ARBA" id="ARBA00012513"/>
    </source>
</evidence>
<dbReference type="SMART" id="SM00369">
    <property type="entry name" value="LRR_TYP"/>
    <property type="match status" value="8"/>
</dbReference>
<evidence type="ECO:0000256" key="22">
    <source>
        <dbReference type="ARBA" id="ARBA00054320"/>
    </source>
</evidence>
<keyword evidence="11 27" id="KW-0732">Signal</keyword>
<feature type="signal peptide" evidence="27">
    <location>
        <begin position="1"/>
        <end position="24"/>
    </location>
</feature>
<dbReference type="FunFam" id="3.80.10.10:FF:000288">
    <property type="entry name" value="LRR receptor-like serine/threonine-protein kinase EFR"/>
    <property type="match status" value="1"/>
</dbReference>
<dbReference type="OrthoDB" id="676979at2759"/>
<keyword evidence="5" id="KW-1003">Cell membrane</keyword>
<dbReference type="InterPro" id="IPR003591">
    <property type="entry name" value="Leu-rich_rpt_typical-subtyp"/>
</dbReference>
<evidence type="ECO:0000259" key="28">
    <source>
        <dbReference type="PROSITE" id="PS50011"/>
    </source>
</evidence>
<evidence type="ECO:0000256" key="1">
    <source>
        <dbReference type="ARBA" id="ARBA00004251"/>
    </source>
</evidence>
<organism evidence="29 30">
    <name type="scientific">Panicum virgatum</name>
    <name type="common">Blackwell switchgrass</name>
    <dbReference type="NCBI Taxonomy" id="38727"/>
    <lineage>
        <taxon>Eukaryota</taxon>
        <taxon>Viridiplantae</taxon>
        <taxon>Streptophyta</taxon>
        <taxon>Embryophyta</taxon>
        <taxon>Tracheophyta</taxon>
        <taxon>Spermatophyta</taxon>
        <taxon>Magnoliopsida</taxon>
        <taxon>Liliopsida</taxon>
        <taxon>Poales</taxon>
        <taxon>Poaceae</taxon>
        <taxon>PACMAD clade</taxon>
        <taxon>Panicoideae</taxon>
        <taxon>Panicodae</taxon>
        <taxon>Paniceae</taxon>
        <taxon>Panicinae</taxon>
        <taxon>Panicum</taxon>
        <taxon>Panicum sect. Hiantes</taxon>
    </lineage>
</organism>
<evidence type="ECO:0000256" key="12">
    <source>
        <dbReference type="ARBA" id="ARBA00022737"/>
    </source>
</evidence>
<accession>A0A8T0V3M3</accession>
<evidence type="ECO:0000256" key="13">
    <source>
        <dbReference type="ARBA" id="ARBA00022741"/>
    </source>
</evidence>
<dbReference type="PANTHER" id="PTHR27008:SF537">
    <property type="entry name" value="OS11G0173432 PROTEIN"/>
    <property type="match status" value="1"/>
</dbReference>
<evidence type="ECO:0000256" key="15">
    <source>
        <dbReference type="ARBA" id="ARBA00022840"/>
    </source>
</evidence>
<keyword evidence="10 26" id="KW-0812">Transmembrane</keyword>
<dbReference type="PROSITE" id="PS50011">
    <property type="entry name" value="PROTEIN_KINASE_DOM"/>
    <property type="match status" value="1"/>
</dbReference>
<keyword evidence="6" id="KW-0723">Serine/threonine-protein kinase</keyword>
<dbReference type="InterPro" id="IPR017441">
    <property type="entry name" value="Protein_kinase_ATP_BS"/>
</dbReference>
<evidence type="ECO:0000256" key="5">
    <source>
        <dbReference type="ARBA" id="ARBA00022475"/>
    </source>
</evidence>
<dbReference type="Pfam" id="PF08263">
    <property type="entry name" value="LRRNT_2"/>
    <property type="match status" value="1"/>
</dbReference>
<dbReference type="Gene3D" id="3.30.200.20">
    <property type="entry name" value="Phosphorylase Kinase, domain 1"/>
    <property type="match status" value="1"/>
</dbReference>
<keyword evidence="8" id="KW-0433">Leucine-rich repeat</keyword>
<dbReference type="InterPro" id="IPR008271">
    <property type="entry name" value="Ser/Thr_kinase_AS"/>
</dbReference>
<evidence type="ECO:0000256" key="7">
    <source>
        <dbReference type="ARBA" id="ARBA00022553"/>
    </source>
</evidence>
<feature type="domain" description="Protein kinase" evidence="28">
    <location>
        <begin position="703"/>
        <end position="1007"/>
    </location>
</feature>
<sequence>MKVTTSTAPFLLVFLASISHPVICSTFGNDTDRRSLLEFKNAITLDPHQSLISWNESTHFCRWEGVSCSSKNPPRVTAIDLSNQGLVGHISPSLGNLTFLRNLSLATNRFSGQIPESLGHLRRLRSLYLTNNTLQGIIPSFANCSDLKVLWLDRNELAGGLPGDLPLGLEELNLSFNNLIGTIPSTLGNITALKRFACVFNNGLGGGIPGELAALREMKTLAIGGNRFTGGFPEAILNMSALVRLDLDTNRFSGKMPSGIGSSLPNLRWLFVGGNFFRGNVPPSLANASNLVKVDIASNFFTGVVPASIGKLANLTWLHLEMNQLHARSKQDWDFMDSLANCTELQRFSVAGNQLEGQVPNSLGNFSVQLQSLYLGQNLLSGSFPSGIANLPNLIALGLDYNRFTGSVPQWLGGQKTLQVLSLSNNNFTGYIPSSLSNLSHLVELYLHSNQFIGNIPSSFGNFQFLTTITTSYNNLHGSLSKEIFSIPMIEQVEFAFNNLSGELPTEVGNAKQLRILQLSSNNLSRDIPDTLGNCENLQEVVLDQNNFGGGIPSSFGKLISLQLLNLSHNMLSGSIPVSLGDLQNLELLDLSFNNLTGQVPTKGIFKNSTAVQIDGNPELCGGVQELHLPECPIKISPKNKHKLSVLLKVVIPLAIMVTLAIVILLLLILKGEKGTKSISLPSFGREFPKVSYKDLARATNRFSTANLIGKGRYSFVYRGQLLQDINVVAIKVFNQEIRGAQKSFITECNALRNVRHRNLVPILTACSSIDSSGNDFKALVYKFMPRGDLHKLLYSTPHDNRSSDLCYISLAQRLNIAVDVSDALAYLHHSHQGTIIHCDLKPSNILLDDNMTAHVGDFGLARFRTDYSTSFGNSDSTSSFAINGTIGYVAPECAAGGQVSTAADIYSFGVVLLEIFIRRKPTDEMFRDGLSIAKYTEMNIPDKMLQIVDPQLVQELGLSQEDSVTDDENAAHCLLSVLNIGLCCTKSAPSERISMQEVAAKLHTIRDSYVE</sequence>
<dbReference type="PROSITE" id="PS00108">
    <property type="entry name" value="PROTEIN_KINASE_ST"/>
    <property type="match status" value="1"/>
</dbReference>
<evidence type="ECO:0000256" key="16">
    <source>
        <dbReference type="ARBA" id="ARBA00022989"/>
    </source>
</evidence>
<comment type="similarity">
    <text evidence="3">Belongs to the protein kinase superfamily. Ser/Thr protein kinase family.</text>
</comment>
<evidence type="ECO:0000256" key="24">
    <source>
        <dbReference type="ARBA" id="ARBA00072040"/>
    </source>
</evidence>
<dbReference type="FunFam" id="1.10.510.10:FF:000358">
    <property type="entry name" value="Putative leucine-rich repeat receptor-like serine/threonine-protein kinase"/>
    <property type="match status" value="1"/>
</dbReference>
<keyword evidence="17 26" id="KW-0472">Membrane</keyword>
<dbReference type="InterPro" id="IPR011009">
    <property type="entry name" value="Kinase-like_dom_sf"/>
</dbReference>
<dbReference type="SUPFAM" id="SSF56112">
    <property type="entry name" value="Protein kinase-like (PK-like)"/>
    <property type="match status" value="1"/>
</dbReference>
<comment type="catalytic activity">
    <reaction evidence="20">
        <text>L-threonyl-[protein] + ATP = O-phospho-L-threonyl-[protein] + ADP + H(+)</text>
        <dbReference type="Rhea" id="RHEA:46608"/>
        <dbReference type="Rhea" id="RHEA-COMP:11060"/>
        <dbReference type="Rhea" id="RHEA-COMP:11605"/>
        <dbReference type="ChEBI" id="CHEBI:15378"/>
        <dbReference type="ChEBI" id="CHEBI:30013"/>
        <dbReference type="ChEBI" id="CHEBI:30616"/>
        <dbReference type="ChEBI" id="CHEBI:61977"/>
        <dbReference type="ChEBI" id="CHEBI:456216"/>
        <dbReference type="EC" id="2.7.11.1"/>
    </reaction>
</comment>
<evidence type="ECO:0000256" key="3">
    <source>
        <dbReference type="ARBA" id="ARBA00008684"/>
    </source>
</evidence>
<feature type="binding site" evidence="25">
    <location>
        <position position="732"/>
    </location>
    <ligand>
        <name>ATP</name>
        <dbReference type="ChEBI" id="CHEBI:30616"/>
    </ligand>
</feature>
<evidence type="ECO:0000256" key="20">
    <source>
        <dbReference type="ARBA" id="ARBA00047899"/>
    </source>
</evidence>
<evidence type="ECO:0000256" key="2">
    <source>
        <dbReference type="ARBA" id="ARBA00004389"/>
    </source>
</evidence>
<evidence type="ECO:0000256" key="18">
    <source>
        <dbReference type="ARBA" id="ARBA00023170"/>
    </source>
</evidence>
<evidence type="ECO:0000313" key="30">
    <source>
        <dbReference type="Proteomes" id="UP000823388"/>
    </source>
</evidence>
<gene>
    <name evidence="29" type="ORF">PVAP13_3KG267263</name>
</gene>
<dbReference type="InterPro" id="IPR051809">
    <property type="entry name" value="Plant_receptor-like_S/T_kinase"/>
</dbReference>
<keyword evidence="19" id="KW-0325">Glycoprotein</keyword>
<proteinExistence type="inferred from homology"/>
<dbReference type="SUPFAM" id="SSF52058">
    <property type="entry name" value="L domain-like"/>
    <property type="match status" value="1"/>
</dbReference>
<reference evidence="29" key="1">
    <citation type="submission" date="2020-05" db="EMBL/GenBank/DDBJ databases">
        <title>WGS assembly of Panicum virgatum.</title>
        <authorList>
            <person name="Lovell J.T."/>
            <person name="Jenkins J."/>
            <person name="Shu S."/>
            <person name="Juenger T.E."/>
            <person name="Schmutz J."/>
        </authorList>
    </citation>
    <scope>NUCLEOTIDE SEQUENCE</scope>
    <source>
        <strain evidence="29">AP13</strain>
    </source>
</reference>
<evidence type="ECO:0000256" key="8">
    <source>
        <dbReference type="ARBA" id="ARBA00022614"/>
    </source>
</evidence>
<dbReference type="PROSITE" id="PS00107">
    <property type="entry name" value="PROTEIN_KINASE_ATP"/>
    <property type="match status" value="1"/>
</dbReference>
<dbReference type="PANTHER" id="PTHR27008">
    <property type="entry name" value="OS04G0122200 PROTEIN"/>
    <property type="match status" value="1"/>
</dbReference>
<comment type="function">
    <text evidence="22">Receptor kinase that detects X.oryzae pv. oryzae protein Ax21 to promote innate immunity. Following X.oryzae pv. oryzae protein Ax21 detection, undergoes cleavage, releasing the processed protein kinase Xa21 chain.</text>
</comment>
<evidence type="ECO:0000256" key="17">
    <source>
        <dbReference type="ARBA" id="ARBA00023136"/>
    </source>
</evidence>
<dbReference type="FunFam" id="3.30.200.20:FF:000432">
    <property type="entry name" value="LRR receptor-like serine/threonine-protein kinase EFR"/>
    <property type="match status" value="1"/>
</dbReference>
<dbReference type="Pfam" id="PF00069">
    <property type="entry name" value="Pkinase"/>
    <property type="match status" value="1"/>
</dbReference>
<evidence type="ECO:0000256" key="19">
    <source>
        <dbReference type="ARBA" id="ARBA00023180"/>
    </source>
</evidence>
<dbReference type="Proteomes" id="UP000823388">
    <property type="component" value="Chromosome 3K"/>
</dbReference>
<evidence type="ECO:0000256" key="10">
    <source>
        <dbReference type="ARBA" id="ARBA00022692"/>
    </source>
</evidence>
<comment type="subcellular location">
    <subcellularLocation>
        <location evidence="1">Cell membrane</location>
        <topology evidence="1">Single-pass type I membrane protein</topology>
    </subcellularLocation>
    <subcellularLocation>
        <location evidence="2">Endoplasmic reticulum membrane</location>
        <topology evidence="2">Single-pass membrane protein</topology>
    </subcellularLocation>
</comment>
<evidence type="ECO:0000313" key="29">
    <source>
        <dbReference type="EMBL" id="KAG2628004.1"/>
    </source>
</evidence>
<keyword evidence="9" id="KW-0808">Transferase</keyword>
<dbReference type="GO" id="GO:0004674">
    <property type="term" value="F:protein serine/threonine kinase activity"/>
    <property type="evidence" value="ECO:0007669"/>
    <property type="project" value="UniProtKB-KW"/>
</dbReference>
<dbReference type="InterPro" id="IPR001611">
    <property type="entry name" value="Leu-rich_rpt"/>
</dbReference>
<dbReference type="SMART" id="SM00220">
    <property type="entry name" value="S_TKc"/>
    <property type="match status" value="1"/>
</dbReference>
<keyword evidence="13 25" id="KW-0547">Nucleotide-binding</keyword>
<keyword evidence="12" id="KW-0677">Repeat</keyword>
<name>A0A8T0V3M3_PANVG</name>
<evidence type="ECO:0000256" key="26">
    <source>
        <dbReference type="SAM" id="Phobius"/>
    </source>
</evidence>